<evidence type="ECO:0000256" key="2">
    <source>
        <dbReference type="ARBA" id="ARBA00012534"/>
    </source>
</evidence>
<dbReference type="NCBIfam" id="TIGR00229">
    <property type="entry name" value="sensory_box"/>
    <property type="match status" value="1"/>
</dbReference>
<dbReference type="SMART" id="SM00091">
    <property type="entry name" value="PAS"/>
    <property type="match status" value="2"/>
</dbReference>
<dbReference type="OrthoDB" id="9816309at2"/>
<dbReference type="EC" id="2.1.1.80" evidence="2"/>
<feature type="domain" description="PAC" evidence="7">
    <location>
        <begin position="920"/>
        <end position="969"/>
    </location>
</feature>
<dbReference type="AlphaFoldDB" id="A0A4V1N0P0"/>
<evidence type="ECO:0000256" key="5">
    <source>
        <dbReference type="ARBA" id="ARBA00022691"/>
    </source>
</evidence>
<dbReference type="InterPro" id="IPR001610">
    <property type="entry name" value="PAC"/>
</dbReference>
<dbReference type="InterPro" id="IPR022641">
    <property type="entry name" value="CheR_N"/>
</dbReference>
<evidence type="ECO:0000259" key="7">
    <source>
        <dbReference type="PROSITE" id="PS50113"/>
    </source>
</evidence>
<dbReference type="InterPro" id="IPR022642">
    <property type="entry name" value="CheR_C"/>
</dbReference>
<dbReference type="PANTHER" id="PTHR24422:SF27">
    <property type="entry name" value="PROTEIN-GLUTAMATE O-METHYLTRANSFERASE"/>
    <property type="match status" value="1"/>
</dbReference>
<organism evidence="9 10">
    <name type="scientific">Pseudoxanthomonas composti</name>
    <dbReference type="NCBI Taxonomy" id="2137479"/>
    <lineage>
        <taxon>Bacteria</taxon>
        <taxon>Pseudomonadati</taxon>
        <taxon>Pseudomonadota</taxon>
        <taxon>Gammaproteobacteria</taxon>
        <taxon>Lysobacterales</taxon>
        <taxon>Lysobacteraceae</taxon>
        <taxon>Pseudoxanthomonas</taxon>
    </lineage>
</organism>
<dbReference type="GO" id="GO:0008984">
    <property type="term" value="F:protein-glutamate methylesterase activity"/>
    <property type="evidence" value="ECO:0007669"/>
    <property type="project" value="InterPro"/>
</dbReference>
<evidence type="ECO:0000256" key="4">
    <source>
        <dbReference type="ARBA" id="ARBA00022679"/>
    </source>
</evidence>
<dbReference type="InterPro" id="IPR050903">
    <property type="entry name" value="Bact_Chemotaxis_MeTrfase"/>
</dbReference>
<feature type="domain" description="CheR-type methyltransferase" evidence="8">
    <location>
        <begin position="207"/>
        <end position="479"/>
    </location>
</feature>
<dbReference type="InterPro" id="IPR035909">
    <property type="entry name" value="CheB_C"/>
</dbReference>
<dbReference type="SUPFAM" id="SSF55785">
    <property type="entry name" value="PYP-like sensor domain (PAS domain)"/>
    <property type="match status" value="2"/>
</dbReference>
<dbReference type="GO" id="GO:0032259">
    <property type="term" value="P:methylation"/>
    <property type="evidence" value="ECO:0007669"/>
    <property type="project" value="UniProtKB-KW"/>
</dbReference>
<sequence length="969" mass="108062">MTSPILPEHPPEGADMGLLLVVIASGKDLQQRVRDLSSIPADPRMCVVLVVHDHAEGDDSARLTALDQSGHHAQIPRDGARIVPGTWFLAPSQMVVSLEQDRFRLRLDQRTPGERGVIDTLLVSAAQAWGRFAACLMLGEIGDGDGALGVTTIKDFGGLTLATADPAQVASDPSPAESAALVDELLPAAAVGARLTAYLRHLFGNDAIAPESAVELQSLNQIATILRSATGHDFHGYKRATFLRRVQRRMQVVQASQLEAYLEILRSRPEEAQRLFNDLLIGVTQFFRDQKEFDFLQKVIVPRMFEGKTAQDQIRVWVLGCSTGEEAYSIGILLREFAETLDAPPHLQIFASDIDGRALAMARVGRYPLGIAADIAPERLARWFVKEADTYRVVRELREMCIFSQHSIVKDPPFSKLDLVSCRNLLIYLDADLQSRVVPLFHFALKPRGYLFLGNSENVSRHARLFSPVERSYRVFHKIAFEGKIHSDFPLAAALQAPPATQPALRPAVPSHGLVRLGERIAERHAPAYAVIDEQFDVLHFSSQVGRFIHPNSGTPSLNLLNLAHRDLRLDLRSALDKASLEQRPVRLSAAMAHGEVRTGVEIIVEPTADPQQSSRGYVVLFKELATAPTAPMPADEALATRDEHVRALEHELRVTRERLQAMIEELESTNEELKSSNEEYQSLNEELQSANEELETSKEELQSVNEEVTTVNGELGHRVQELAQANSDLKNLFESTQIATVFLDNELRVTNFTPAVTDILPLVEGDLHRPIAHLKCRLAYDELQDDVRRVIRTLASVEREVEDPATAERYIVRVLPYRSVDNFIGGAVVTFTDITQVVQAQRALRDSETRLRTLVEGIPQLVWRSLDQGSWTWSSPQWAAWTGQQPSESAGLGWLAAIHPEDRAATHAAWTAANELGVLEVEHRIGNRQRQAYRWFHTRGLPVRDERGNVSEWLGTSTDIDELRRPRP</sequence>
<dbReference type="InterPro" id="IPR036804">
    <property type="entry name" value="CheR_N_sf"/>
</dbReference>
<dbReference type="InterPro" id="IPR000014">
    <property type="entry name" value="PAS"/>
</dbReference>
<dbReference type="Gene3D" id="3.40.50.180">
    <property type="entry name" value="Methylesterase CheB, C-terminal domain"/>
    <property type="match status" value="1"/>
</dbReference>
<evidence type="ECO:0000313" key="9">
    <source>
        <dbReference type="EMBL" id="RXQ99887.1"/>
    </source>
</evidence>
<dbReference type="GO" id="GO:0000156">
    <property type="term" value="F:phosphorelay response regulator activity"/>
    <property type="evidence" value="ECO:0007669"/>
    <property type="project" value="InterPro"/>
</dbReference>
<keyword evidence="4" id="KW-0808">Transferase</keyword>
<comment type="caution">
    <text evidence="9">The sequence shown here is derived from an EMBL/GenBank/DDBJ whole genome shotgun (WGS) entry which is preliminary data.</text>
</comment>
<dbReference type="Pfam" id="PF08447">
    <property type="entry name" value="PAS_3"/>
    <property type="match status" value="1"/>
</dbReference>
<keyword evidence="10" id="KW-1185">Reference proteome</keyword>
<feature type="coiled-coil region" evidence="6">
    <location>
        <begin position="646"/>
        <end position="715"/>
    </location>
</feature>
<dbReference type="GO" id="GO:0008983">
    <property type="term" value="F:protein-glutamate O-methyltransferase activity"/>
    <property type="evidence" value="ECO:0007669"/>
    <property type="project" value="UniProtKB-EC"/>
</dbReference>
<accession>A0A4V1N0P0</accession>
<keyword evidence="5" id="KW-0949">S-adenosyl-L-methionine</keyword>
<dbReference type="PROSITE" id="PS50123">
    <property type="entry name" value="CHER"/>
    <property type="match status" value="1"/>
</dbReference>
<dbReference type="FunFam" id="3.30.450.20:FF:000099">
    <property type="entry name" value="Sensory box sensor histidine kinase"/>
    <property type="match status" value="1"/>
</dbReference>
<dbReference type="Gene3D" id="3.30.450.20">
    <property type="entry name" value="PAS domain"/>
    <property type="match status" value="2"/>
</dbReference>
<dbReference type="Pfam" id="PF01339">
    <property type="entry name" value="CheB_methylest"/>
    <property type="match status" value="1"/>
</dbReference>
<dbReference type="SUPFAM" id="SSF52738">
    <property type="entry name" value="Methylesterase CheB, C-terminal domain"/>
    <property type="match status" value="1"/>
</dbReference>
<dbReference type="Gene3D" id="3.40.50.150">
    <property type="entry name" value="Vaccinia Virus protein VP39"/>
    <property type="match status" value="1"/>
</dbReference>
<dbReference type="PROSITE" id="PS50113">
    <property type="entry name" value="PAC"/>
    <property type="match status" value="1"/>
</dbReference>
<dbReference type="Proteomes" id="UP000289784">
    <property type="component" value="Unassembled WGS sequence"/>
</dbReference>
<name>A0A4V1N0P0_9GAMM</name>
<dbReference type="Pfam" id="PF03705">
    <property type="entry name" value="CheR_N"/>
    <property type="match status" value="1"/>
</dbReference>
<dbReference type="SMART" id="SM00086">
    <property type="entry name" value="PAC"/>
    <property type="match status" value="1"/>
</dbReference>
<dbReference type="CDD" id="cd00130">
    <property type="entry name" value="PAS"/>
    <property type="match status" value="1"/>
</dbReference>
<dbReference type="Pfam" id="PF13596">
    <property type="entry name" value="PAS_10"/>
    <property type="match status" value="1"/>
</dbReference>
<dbReference type="InterPro" id="IPR013655">
    <property type="entry name" value="PAS_fold_3"/>
</dbReference>
<evidence type="ECO:0000256" key="3">
    <source>
        <dbReference type="ARBA" id="ARBA00022603"/>
    </source>
</evidence>
<proteinExistence type="predicted"/>
<dbReference type="PANTHER" id="PTHR24422">
    <property type="entry name" value="CHEMOTAXIS PROTEIN METHYLTRANSFERASE"/>
    <property type="match status" value="1"/>
</dbReference>
<gene>
    <name evidence="9" type="ORF">EPA99_17330</name>
</gene>
<keyword evidence="6" id="KW-0175">Coiled coil</keyword>
<dbReference type="PRINTS" id="PR00996">
    <property type="entry name" value="CHERMTFRASE"/>
</dbReference>
<reference evidence="9 10" key="1">
    <citation type="submission" date="2019-01" db="EMBL/GenBank/DDBJ databases">
        <title>Pseudoxanthomonas composti sp. nov., isolated from compost.</title>
        <authorList>
            <person name="Yang G."/>
        </authorList>
    </citation>
    <scope>NUCLEOTIDE SEQUENCE [LARGE SCALE GENOMIC DNA]</scope>
    <source>
        <strain evidence="9 10">GSS15</strain>
    </source>
</reference>
<dbReference type="SUPFAM" id="SSF47757">
    <property type="entry name" value="Chemotaxis receptor methyltransferase CheR, N-terminal domain"/>
    <property type="match status" value="1"/>
</dbReference>
<dbReference type="SMART" id="SM00138">
    <property type="entry name" value="MeTrc"/>
    <property type="match status" value="1"/>
</dbReference>
<dbReference type="Gene3D" id="1.10.155.10">
    <property type="entry name" value="Chemotaxis receptor methyltransferase CheR, N-terminal domain"/>
    <property type="match status" value="1"/>
</dbReference>
<evidence type="ECO:0000256" key="6">
    <source>
        <dbReference type="SAM" id="Coils"/>
    </source>
</evidence>
<dbReference type="SUPFAM" id="SSF53335">
    <property type="entry name" value="S-adenosyl-L-methionine-dependent methyltransferases"/>
    <property type="match status" value="1"/>
</dbReference>
<dbReference type="GO" id="GO:0006935">
    <property type="term" value="P:chemotaxis"/>
    <property type="evidence" value="ECO:0007669"/>
    <property type="project" value="InterPro"/>
</dbReference>
<dbReference type="GO" id="GO:0005737">
    <property type="term" value="C:cytoplasm"/>
    <property type="evidence" value="ECO:0007669"/>
    <property type="project" value="InterPro"/>
</dbReference>
<dbReference type="InterPro" id="IPR000780">
    <property type="entry name" value="CheR_MeTrfase"/>
</dbReference>
<evidence type="ECO:0000313" key="10">
    <source>
        <dbReference type="Proteomes" id="UP000289784"/>
    </source>
</evidence>
<dbReference type="InterPro" id="IPR000700">
    <property type="entry name" value="PAS-assoc_C"/>
</dbReference>
<protein>
    <recommendedName>
        <fullName evidence="2">protein-glutamate O-methyltransferase</fullName>
        <ecNumber evidence="2">2.1.1.80</ecNumber>
    </recommendedName>
</protein>
<dbReference type="EMBL" id="SAWZ01000013">
    <property type="protein sequence ID" value="RXQ99887.1"/>
    <property type="molecule type" value="Genomic_DNA"/>
</dbReference>
<dbReference type="InterPro" id="IPR035965">
    <property type="entry name" value="PAS-like_dom_sf"/>
</dbReference>
<keyword evidence="3" id="KW-0489">Methyltransferase</keyword>
<comment type="catalytic activity">
    <reaction evidence="1">
        <text>L-glutamyl-[protein] + S-adenosyl-L-methionine = [protein]-L-glutamate 5-O-methyl ester + S-adenosyl-L-homocysteine</text>
        <dbReference type="Rhea" id="RHEA:24452"/>
        <dbReference type="Rhea" id="RHEA-COMP:10208"/>
        <dbReference type="Rhea" id="RHEA-COMP:10311"/>
        <dbReference type="ChEBI" id="CHEBI:29973"/>
        <dbReference type="ChEBI" id="CHEBI:57856"/>
        <dbReference type="ChEBI" id="CHEBI:59789"/>
        <dbReference type="ChEBI" id="CHEBI:82795"/>
        <dbReference type="EC" id="2.1.1.80"/>
    </reaction>
</comment>
<evidence type="ECO:0000259" key="8">
    <source>
        <dbReference type="PROSITE" id="PS50123"/>
    </source>
</evidence>
<dbReference type="InterPro" id="IPR000673">
    <property type="entry name" value="Sig_transdc_resp-reg_Me-estase"/>
</dbReference>
<evidence type="ECO:0000256" key="1">
    <source>
        <dbReference type="ARBA" id="ARBA00001541"/>
    </source>
</evidence>
<dbReference type="SUPFAM" id="SSF57997">
    <property type="entry name" value="Tropomyosin"/>
    <property type="match status" value="1"/>
</dbReference>
<dbReference type="InterPro" id="IPR029063">
    <property type="entry name" value="SAM-dependent_MTases_sf"/>
</dbReference>
<dbReference type="Pfam" id="PF01739">
    <property type="entry name" value="CheR"/>
    <property type="match status" value="1"/>
</dbReference>